<dbReference type="RefSeq" id="WP_341470722.1">
    <property type="nucleotide sequence ID" value="NZ_CP128400.1"/>
</dbReference>
<gene>
    <name evidence="2" type="ORF">HXX08_23750</name>
    <name evidence="3" type="ORF">OZ401_004436</name>
</gene>
<evidence type="ECO:0000313" key="3">
    <source>
        <dbReference type="EMBL" id="WJW68818.1"/>
    </source>
</evidence>
<keyword evidence="1" id="KW-0812">Transmembrane</keyword>
<feature type="transmembrane region" description="Helical" evidence="1">
    <location>
        <begin position="35"/>
        <end position="56"/>
    </location>
</feature>
<evidence type="ECO:0000313" key="2">
    <source>
        <dbReference type="EMBL" id="NWJ48886.1"/>
    </source>
</evidence>
<evidence type="ECO:0000256" key="1">
    <source>
        <dbReference type="SAM" id="Phobius"/>
    </source>
</evidence>
<dbReference type="Proteomes" id="UP000521676">
    <property type="component" value="Unassembled WGS sequence"/>
</dbReference>
<reference evidence="2 4" key="1">
    <citation type="submission" date="2020-06" db="EMBL/GenBank/DDBJ databases">
        <title>Anoxygenic phototrophic Chloroflexota member uses a Type I reaction center.</title>
        <authorList>
            <person name="Tsuji J.M."/>
            <person name="Shaw N.A."/>
            <person name="Nagashima S."/>
            <person name="Venkiteswaran J."/>
            <person name="Schiff S.L."/>
            <person name="Hanada S."/>
            <person name="Tank M."/>
            <person name="Neufeld J.D."/>
        </authorList>
    </citation>
    <scope>NUCLEOTIDE SEQUENCE [LARGE SCALE GENOMIC DNA]</scope>
    <source>
        <strain evidence="2">L227-S17</strain>
    </source>
</reference>
<dbReference type="EMBL" id="JACATZ010000003">
    <property type="protein sequence ID" value="NWJ48886.1"/>
    <property type="molecule type" value="Genomic_DNA"/>
</dbReference>
<keyword evidence="5" id="KW-1185">Reference proteome</keyword>
<dbReference type="AlphaFoldDB" id="A0A8T7MA33"/>
<dbReference type="EMBL" id="CP128400">
    <property type="protein sequence ID" value="WJW68818.1"/>
    <property type="molecule type" value="Genomic_DNA"/>
</dbReference>
<proteinExistence type="predicted"/>
<evidence type="ECO:0000313" key="5">
    <source>
        <dbReference type="Proteomes" id="UP001431572"/>
    </source>
</evidence>
<keyword evidence="1" id="KW-0472">Membrane</keyword>
<evidence type="ECO:0000313" key="4">
    <source>
        <dbReference type="Proteomes" id="UP000521676"/>
    </source>
</evidence>
<feature type="transmembrane region" description="Helical" evidence="1">
    <location>
        <begin position="12"/>
        <end position="29"/>
    </location>
</feature>
<sequence>MNYRNSRAVELVVKGLIALITLVVLAQLFKGVFAIISALLTITIITVGLIVLLKALNNRRY</sequence>
<name>A0A8T7MA33_9CHLR</name>
<protein>
    <submittedName>
        <fullName evidence="2">Uncharacterized protein</fullName>
    </submittedName>
</protein>
<keyword evidence="1" id="KW-1133">Transmembrane helix</keyword>
<organism evidence="2 4">
    <name type="scientific">Candidatus Chlorohelix allophototropha</name>
    <dbReference type="NCBI Taxonomy" id="3003348"/>
    <lineage>
        <taxon>Bacteria</taxon>
        <taxon>Bacillati</taxon>
        <taxon>Chloroflexota</taxon>
        <taxon>Chloroflexia</taxon>
        <taxon>Candidatus Chloroheliales</taxon>
        <taxon>Candidatus Chloroheliaceae</taxon>
        <taxon>Candidatus Chlorohelix</taxon>
    </lineage>
</organism>
<reference evidence="3" key="2">
    <citation type="journal article" date="2024" name="Nature">
        <title>Anoxygenic phototroph of the Chloroflexota uses a type I reaction centre.</title>
        <authorList>
            <person name="Tsuji J.M."/>
            <person name="Shaw N.A."/>
            <person name="Nagashima S."/>
            <person name="Venkiteswaran J.J."/>
            <person name="Schiff S.L."/>
            <person name="Watanabe T."/>
            <person name="Fukui M."/>
            <person name="Hanada S."/>
            <person name="Tank M."/>
            <person name="Neufeld J.D."/>
        </authorList>
    </citation>
    <scope>NUCLEOTIDE SEQUENCE</scope>
    <source>
        <strain evidence="3">L227-S17</strain>
    </source>
</reference>
<dbReference type="Proteomes" id="UP001431572">
    <property type="component" value="Chromosome 2"/>
</dbReference>
<accession>A0A8T7MA33</accession>